<protein>
    <submittedName>
        <fullName evidence="1">Uncharacterized protein</fullName>
    </submittedName>
</protein>
<evidence type="ECO:0000313" key="1">
    <source>
        <dbReference type="EMBL" id="MBD7952727.1"/>
    </source>
</evidence>
<sequence length="124" mass="13977">MNADTQTLIPMPDGFCWKPRCHLDTLPTGLFLHGVQVASMQQRVDGSWLARLSPEDGMHAPLLLKPCSSFDAGRRGCELWALRHEQLLRRKVAKKLQWIQDHVVLRGRGKQLDPGDVLGRSASR</sequence>
<comment type="caution">
    <text evidence="1">The sequence shown here is derived from an EMBL/GenBank/DDBJ whole genome shotgun (WGS) entry which is preliminary data.</text>
</comment>
<evidence type="ECO:0000313" key="2">
    <source>
        <dbReference type="Proteomes" id="UP000636938"/>
    </source>
</evidence>
<name>A0A8X8FP86_9GAMM</name>
<dbReference type="AlphaFoldDB" id="A0A8X8FP86"/>
<keyword evidence="2" id="KW-1185">Reference proteome</keyword>
<accession>A0A8X8FP86</accession>
<dbReference type="Proteomes" id="UP000636938">
    <property type="component" value="Unassembled WGS sequence"/>
</dbReference>
<organism evidence="1 2">
    <name type="scientific">Stenotrophomonas lacuserhaii</name>
    <dbReference type="NCBI Taxonomy" id="2760084"/>
    <lineage>
        <taxon>Bacteria</taxon>
        <taxon>Pseudomonadati</taxon>
        <taxon>Pseudomonadota</taxon>
        <taxon>Gammaproteobacteria</taxon>
        <taxon>Lysobacterales</taxon>
        <taxon>Lysobacteraceae</taxon>
        <taxon>Stenotrophomonas</taxon>
    </lineage>
</organism>
<gene>
    <name evidence="1" type="ORF">H9654_00785</name>
</gene>
<dbReference type="EMBL" id="JACSQS010000001">
    <property type="protein sequence ID" value="MBD7952727.1"/>
    <property type="molecule type" value="Genomic_DNA"/>
</dbReference>
<proteinExistence type="predicted"/>
<reference evidence="1 2" key="1">
    <citation type="submission" date="2020-08" db="EMBL/GenBank/DDBJ databases">
        <title>A Genomic Blueprint of the Chicken Gut Microbiome.</title>
        <authorList>
            <person name="Gilroy R."/>
            <person name="Ravi A."/>
            <person name="Getino M."/>
            <person name="Pursley I."/>
            <person name="Horton D.L."/>
            <person name="Alikhan N.-F."/>
            <person name="Baker D."/>
            <person name="Gharbi K."/>
            <person name="Hall N."/>
            <person name="Watson M."/>
            <person name="Adriaenssens E.M."/>
            <person name="Foster-Nyarko E."/>
            <person name="Jarju S."/>
            <person name="Secka A."/>
            <person name="Antonio M."/>
            <person name="Oren A."/>
            <person name="Chaudhuri R."/>
            <person name="La Ragione R.M."/>
            <person name="Hildebrand F."/>
            <person name="Pallen M.J."/>
        </authorList>
    </citation>
    <scope>NUCLEOTIDE SEQUENCE [LARGE SCALE GENOMIC DNA]</scope>
    <source>
        <strain evidence="1 2">Sa5BUN4</strain>
    </source>
</reference>
<dbReference type="RefSeq" id="WP_191768251.1">
    <property type="nucleotide sequence ID" value="NZ_JACSQS010000001.1"/>
</dbReference>